<dbReference type="GO" id="GO:0046103">
    <property type="term" value="P:inosine biosynthetic process"/>
    <property type="evidence" value="ECO:0007669"/>
    <property type="project" value="TreeGrafter"/>
</dbReference>
<dbReference type="Proteomes" id="UP000250163">
    <property type="component" value="Chromosome MORIYA"/>
</dbReference>
<dbReference type="AlphaFoldDB" id="A0A330LS84"/>
<dbReference type="GO" id="GO:0006154">
    <property type="term" value="P:adenosine catabolic process"/>
    <property type="evidence" value="ECO:0007669"/>
    <property type="project" value="TreeGrafter"/>
</dbReference>
<keyword evidence="4" id="KW-0378">Hydrolase</keyword>
<dbReference type="GO" id="GO:0005829">
    <property type="term" value="C:cytosol"/>
    <property type="evidence" value="ECO:0007669"/>
    <property type="project" value="TreeGrafter"/>
</dbReference>
<evidence type="ECO:0000313" key="6">
    <source>
        <dbReference type="EMBL" id="SQD79583.1"/>
    </source>
</evidence>
<keyword evidence="3" id="KW-0479">Metal-binding</keyword>
<name>A0A330LS84_9GAMM</name>
<evidence type="ECO:0000313" key="7">
    <source>
        <dbReference type="Proteomes" id="UP000250163"/>
    </source>
</evidence>
<organism evidence="6 7">
    <name type="scientific">Moritella yayanosii</name>
    <dbReference type="NCBI Taxonomy" id="69539"/>
    <lineage>
        <taxon>Bacteria</taxon>
        <taxon>Pseudomonadati</taxon>
        <taxon>Pseudomonadota</taxon>
        <taxon>Gammaproteobacteria</taxon>
        <taxon>Alteromonadales</taxon>
        <taxon>Moritellaceae</taxon>
        <taxon>Moritella</taxon>
    </lineage>
</organism>
<dbReference type="InterPro" id="IPR006330">
    <property type="entry name" value="Ado/ade_deaminase"/>
</dbReference>
<evidence type="ECO:0000256" key="5">
    <source>
        <dbReference type="ARBA" id="ARBA00022833"/>
    </source>
</evidence>
<dbReference type="Gene3D" id="3.20.20.140">
    <property type="entry name" value="Metal-dependent hydrolases"/>
    <property type="match status" value="2"/>
</dbReference>
<protein>
    <recommendedName>
        <fullName evidence="8">Adenosine deaminase</fullName>
    </recommendedName>
</protein>
<comment type="similarity">
    <text evidence="2">Belongs to the metallo-dependent hydrolases superfamily. Adenosine and AMP deaminases family.</text>
</comment>
<comment type="cofactor">
    <cofactor evidence="1">
        <name>Zn(2+)</name>
        <dbReference type="ChEBI" id="CHEBI:29105"/>
    </cofactor>
</comment>
<evidence type="ECO:0000256" key="4">
    <source>
        <dbReference type="ARBA" id="ARBA00022801"/>
    </source>
</evidence>
<evidence type="ECO:0008006" key="8">
    <source>
        <dbReference type="Google" id="ProtNLM"/>
    </source>
</evidence>
<dbReference type="InterPro" id="IPR006650">
    <property type="entry name" value="A/AMP_deam_AS"/>
</dbReference>
<dbReference type="PROSITE" id="PS00485">
    <property type="entry name" value="A_DEAMINASE"/>
    <property type="match status" value="1"/>
</dbReference>
<gene>
    <name evidence="6" type="ORF">MORIYA_3127</name>
</gene>
<dbReference type="GO" id="GO:0046872">
    <property type="term" value="F:metal ion binding"/>
    <property type="evidence" value="ECO:0007669"/>
    <property type="project" value="UniProtKB-KW"/>
</dbReference>
<dbReference type="PANTHER" id="PTHR11409:SF43">
    <property type="entry name" value="ADENOSINE DEAMINASE"/>
    <property type="match status" value="1"/>
</dbReference>
<proteinExistence type="inferred from homology"/>
<evidence type="ECO:0000256" key="2">
    <source>
        <dbReference type="ARBA" id="ARBA00006676"/>
    </source>
</evidence>
<dbReference type="GO" id="GO:0004000">
    <property type="term" value="F:adenosine deaminase activity"/>
    <property type="evidence" value="ECO:0007669"/>
    <property type="project" value="TreeGrafter"/>
</dbReference>
<dbReference type="GO" id="GO:0043103">
    <property type="term" value="P:hypoxanthine salvage"/>
    <property type="evidence" value="ECO:0007669"/>
    <property type="project" value="TreeGrafter"/>
</dbReference>
<dbReference type="InterPro" id="IPR032466">
    <property type="entry name" value="Metal_Hydrolase"/>
</dbReference>
<dbReference type="EMBL" id="LS483250">
    <property type="protein sequence ID" value="SQD79583.1"/>
    <property type="molecule type" value="Genomic_DNA"/>
</dbReference>
<keyword evidence="5" id="KW-0862">Zinc</keyword>
<dbReference type="OrthoDB" id="8772092at2"/>
<evidence type="ECO:0000256" key="1">
    <source>
        <dbReference type="ARBA" id="ARBA00001947"/>
    </source>
</evidence>
<dbReference type="GO" id="GO:0009168">
    <property type="term" value="P:purine ribonucleoside monophosphate biosynthetic process"/>
    <property type="evidence" value="ECO:0007669"/>
    <property type="project" value="InterPro"/>
</dbReference>
<dbReference type="RefSeq" id="WP_112716338.1">
    <property type="nucleotide sequence ID" value="NZ_LS483250.1"/>
</dbReference>
<reference evidence="7" key="1">
    <citation type="submission" date="2018-05" db="EMBL/GenBank/DDBJ databases">
        <authorList>
            <person name="Cea G.-C."/>
            <person name="William W."/>
        </authorList>
    </citation>
    <scope>NUCLEOTIDE SEQUENCE [LARGE SCALE GENOMIC DNA]</scope>
    <source>
        <strain evidence="7">DB21MT 5</strain>
    </source>
</reference>
<sequence>MPNLNQYLLSEPRFFKPLCKQLKLLIPGDQLALDDNELKKLTYASWQQRHFNWTDQVFHGHWRQLDQHKKDNGWCYSLLDQAARFHLVNDARSLAVKDDKFNDWQYWLSNQSGFPVMALQLSKQLDKQIINDKSALSAAIKEHIGLRCIISPFNGKVEDYIHNQGLHEAHLHLNGTTLFEQLWHDTMIQPNALIEEMIEAAKKERVQLLYASYPFLDTPKKLLHIFHLARRLRETLLLWLVKNESSLGLTHYDDSCKNLSKILSFSSISEPVSFIEEAKRFHGVEQHWSHIEELNWQVKLLYRLKLEPAQTRNIADACYLLYLQCMNCFRHLLVQRSNQYGFDQFQKFADNDGRSQIEKSYKARFFQLHGPKINDRPDLSTLEGRFAPKGEQSKNIDLITDILTGFLQYAGGLKPLELATDINQLAEKVSQFSRPNLRLVAHFIKQPWSVKDGGYHFESRRDDLDEKAFLLCEMLDAHPNLRAIITGIDAAANELESPPEVFAPVYRYCRSRGIRNFTFHTGEDFEHLLSGIRSIYDSIKLLGLQDGDRIGHGTAIGIHPQLWLDAMPDKIYLKQAEWLNDLLFLRKIALDKLNSKIQLGRIETKIRELCLNIYGELYPIEDLQEAWKLRGLRPNIIADVLANVMGPLEHIGILAIEFELTKKVDNRILKLLKIQTSDQRVLTQNEAEIEVDLSYIDFDVLLEAQQYTQAYVARQKVVIETLPTSNVRISHYKCIEQHHVFRWLQVPERAIADDTEMLLALGSDDPGIFATDMRNEFYHLFTVLTQKFKYSERDALNLVASINENGRIYRFDGPQQLGRIDETKGLAESYFNNR</sequence>
<dbReference type="KEGG" id="mya:MORIYA_3127"/>
<dbReference type="PANTHER" id="PTHR11409">
    <property type="entry name" value="ADENOSINE DEAMINASE"/>
    <property type="match status" value="1"/>
</dbReference>
<accession>A0A330LS84</accession>
<evidence type="ECO:0000256" key="3">
    <source>
        <dbReference type="ARBA" id="ARBA00022723"/>
    </source>
</evidence>
<keyword evidence="7" id="KW-1185">Reference proteome</keyword>
<dbReference type="SUPFAM" id="SSF51556">
    <property type="entry name" value="Metallo-dependent hydrolases"/>
    <property type="match status" value="1"/>
</dbReference>